<protein>
    <submittedName>
        <fullName evidence="1">CAAX amino protease</fullName>
    </submittedName>
</protein>
<keyword evidence="1" id="KW-0645">Protease</keyword>
<organism evidence="1 2">
    <name type="scientific">Lactobacillus gasseri</name>
    <dbReference type="NCBI Taxonomy" id="1596"/>
    <lineage>
        <taxon>Bacteria</taxon>
        <taxon>Bacillati</taxon>
        <taxon>Bacillota</taxon>
        <taxon>Bacilli</taxon>
        <taxon>Lactobacillales</taxon>
        <taxon>Lactobacillaceae</taxon>
        <taxon>Lactobacillus</taxon>
    </lineage>
</organism>
<evidence type="ECO:0000313" key="1">
    <source>
        <dbReference type="EMBL" id="GBA96811.1"/>
    </source>
</evidence>
<dbReference type="GO" id="GO:0008233">
    <property type="term" value="F:peptidase activity"/>
    <property type="evidence" value="ECO:0007669"/>
    <property type="project" value="UniProtKB-KW"/>
</dbReference>
<dbReference type="GO" id="GO:0006508">
    <property type="term" value="P:proteolysis"/>
    <property type="evidence" value="ECO:0007669"/>
    <property type="project" value="UniProtKB-KW"/>
</dbReference>
<dbReference type="AlphaFoldDB" id="A0AB33ZW53"/>
<gene>
    <name evidence="1" type="ORF">LJCM1025_12130</name>
</gene>
<proteinExistence type="predicted"/>
<dbReference type="EMBL" id="BEXJ01000002">
    <property type="protein sequence ID" value="GBA96811.1"/>
    <property type="molecule type" value="Genomic_DNA"/>
</dbReference>
<reference evidence="1 2" key="1">
    <citation type="journal article" date="2018" name="Int. J. Syst. Evol. Microbiol.">
        <title>Lactobacillus paragasseri sp. nov., a sister taxon of Lactobacillus gasseri, based on whole-genome sequence analyses.</title>
        <authorList>
            <person name="Tanizawa Y."/>
            <person name="Tada I."/>
            <person name="Kobayashi H."/>
            <person name="Endo A."/>
            <person name="Maeno S."/>
            <person name="Toyoda A."/>
            <person name="Arita M."/>
            <person name="Nakamura Y."/>
            <person name="Sakamoto M."/>
            <person name="Ohkuma M."/>
            <person name="Tohno M."/>
        </authorList>
    </citation>
    <scope>NUCLEOTIDE SEQUENCE [LARGE SCALE GENOMIC DNA]</scope>
    <source>
        <strain evidence="1 2">JCM 1025</strain>
    </source>
</reference>
<keyword evidence="1" id="KW-0378">Hydrolase</keyword>
<name>A0AB33ZW53_LACGS</name>
<evidence type="ECO:0000313" key="2">
    <source>
        <dbReference type="Proteomes" id="UP000250668"/>
    </source>
</evidence>
<accession>A0AB33ZW53</accession>
<comment type="caution">
    <text evidence="1">The sequence shown here is derived from an EMBL/GenBank/DDBJ whole genome shotgun (WGS) entry which is preliminary data.</text>
</comment>
<dbReference type="Pfam" id="PF07751">
    <property type="entry name" value="Abi_2"/>
    <property type="match status" value="1"/>
</dbReference>
<sequence>MDTSYREGFFLHKFMKKHDISLRYIDQLALFKMRGVDGISLSVHRAEEKKRKLLNKQLKTLSTIGYYNLKNYANPYFDSSEGKYKNLSFDKLVARYYRDKHLKQAVLHAIEDIETTLNTKIASVLGERYGAYGYTDFRLWCQRNSVNKFLRGKYMDKFAIQKEQINFLKELQNIVRKSYSKDLQDYIKNTEKIYPPIWLVMNELTLGTSIHLYKLMSKSNQRRISSYFGCKTDELVSWLESINLIRNICCHNGILADFKLKTRAKVPKEYKSSSELKTVLLKIKPEVYTNRLAFQLCIIVKLMSKINNNYTYRDLRNSVKKLLDESTPATYYGFQNQEAIQKLFKVKILKDNSSLILY</sequence>
<dbReference type="Proteomes" id="UP000250668">
    <property type="component" value="Unassembled WGS sequence"/>
</dbReference>
<dbReference type="InterPro" id="IPR011664">
    <property type="entry name" value="Abi_system_AbiD/AbiF-like"/>
</dbReference>